<dbReference type="PROSITE" id="PS50053">
    <property type="entry name" value="UBIQUITIN_2"/>
    <property type="match status" value="1"/>
</dbReference>
<comment type="similarity">
    <text evidence="3">Belongs to the SHOC2 family.</text>
</comment>
<proteinExistence type="inferred from homology"/>
<feature type="domain" description="Ubiquitin-like" evidence="5">
    <location>
        <begin position="17"/>
        <end position="88"/>
    </location>
</feature>
<reference evidence="6 7" key="1">
    <citation type="journal article" date="2017" name="Nature">
        <title>The Apostasia genome and the evolution of orchids.</title>
        <authorList>
            <person name="Zhang G.Q."/>
            <person name="Liu K.W."/>
            <person name="Li Z."/>
            <person name="Lohaus R."/>
            <person name="Hsiao Y.Y."/>
            <person name="Niu S.C."/>
            <person name="Wang J.Y."/>
            <person name="Lin Y.C."/>
            <person name="Xu Q."/>
            <person name="Chen L.J."/>
            <person name="Yoshida K."/>
            <person name="Fujiwara S."/>
            <person name="Wang Z.W."/>
            <person name="Zhang Y.Q."/>
            <person name="Mitsuda N."/>
            <person name="Wang M."/>
            <person name="Liu G.H."/>
            <person name="Pecoraro L."/>
            <person name="Huang H.X."/>
            <person name="Xiao X.J."/>
            <person name="Lin M."/>
            <person name="Wu X.Y."/>
            <person name="Wu W.L."/>
            <person name="Chen Y.Y."/>
            <person name="Chang S.B."/>
            <person name="Sakamoto S."/>
            <person name="Ohme-Takagi M."/>
            <person name="Yagi M."/>
            <person name="Zeng S.J."/>
            <person name="Shen C.Y."/>
            <person name="Yeh C.M."/>
            <person name="Luo Y.B."/>
            <person name="Tsai W.C."/>
            <person name="Van de Peer Y."/>
            <person name="Liu Z.J."/>
        </authorList>
    </citation>
    <scope>NUCLEOTIDE SEQUENCE [LARGE SCALE GENOMIC DNA]</scope>
    <source>
        <strain evidence="7">cv. Shenzhen</strain>
        <tissue evidence="6">Stem</tissue>
    </source>
</reference>
<dbReference type="Gene3D" id="3.80.10.10">
    <property type="entry name" value="Ribonuclease Inhibitor"/>
    <property type="match status" value="1"/>
</dbReference>
<keyword evidence="2" id="KW-0677">Repeat</keyword>
<comment type="function">
    <text evidence="4">Leucine-rich repeat protein that likely mediates protein interactions, possibly in the context of signal transduction.</text>
</comment>
<name>A0A2I0AKW5_9ASPA</name>
<evidence type="ECO:0000256" key="4">
    <source>
        <dbReference type="ARBA" id="ARBA00037519"/>
    </source>
</evidence>
<dbReference type="STRING" id="1088818.A0A2I0AKW5"/>
<evidence type="ECO:0000259" key="5">
    <source>
        <dbReference type="PROSITE" id="PS50053"/>
    </source>
</evidence>
<dbReference type="AlphaFoldDB" id="A0A2I0AKW5"/>
<accession>A0A2I0AKW5</accession>
<dbReference type="InterPro" id="IPR050216">
    <property type="entry name" value="LRR_domain-containing"/>
</dbReference>
<dbReference type="Pfam" id="PF13855">
    <property type="entry name" value="LRR_8"/>
    <property type="match status" value="2"/>
</dbReference>
<dbReference type="InterPro" id="IPR001611">
    <property type="entry name" value="Leu-rich_rpt"/>
</dbReference>
<dbReference type="InterPro" id="IPR000626">
    <property type="entry name" value="Ubiquitin-like_dom"/>
</dbReference>
<dbReference type="SUPFAM" id="SSF54236">
    <property type="entry name" value="Ubiquitin-like"/>
    <property type="match status" value="1"/>
</dbReference>
<sequence>MQANERREEAAADGAVITIHVKFGGQTFTLSLSPDCNCSELKALLQPLTNVLPRGQRLIFKGKVLADTASLRSVQLTNGSKVMLIASEGLHQGDGPVKKDAISVASILRKNPTSHQNQVNNAAITIEKTRAERWKLTGVAALSECHLKVVPDEVWNCGTSIRVLDLSSNWIQGLPSRIDCLKSLNKLYLNANDLSEERISWDGLSRLKSLTILSLNLNNLATLPSAVGDLISLRQLHIANNWLTCLPDELGRLNQLQILKAGNNRISLVTAGIGCCSSLIEIDLSSNHLVELPGTLGKLKNLKALYLSNNGLTSLPSTLFKMCKELSILDLRHTQLTNCVLRQIEGWAEFDERRRLKHQKQLDFRVGPSGVFDEGADDDHGQ</sequence>
<dbReference type="Gene3D" id="3.10.20.90">
    <property type="entry name" value="Phosphatidylinositol 3-kinase Catalytic Subunit, Chain A, domain 1"/>
    <property type="match status" value="1"/>
</dbReference>
<dbReference type="OrthoDB" id="2187496at2759"/>
<dbReference type="PROSITE" id="PS51450">
    <property type="entry name" value="LRR"/>
    <property type="match status" value="1"/>
</dbReference>
<dbReference type="Pfam" id="PF00240">
    <property type="entry name" value="ubiquitin"/>
    <property type="match status" value="1"/>
</dbReference>
<dbReference type="SMART" id="SM00213">
    <property type="entry name" value="UBQ"/>
    <property type="match status" value="1"/>
</dbReference>
<dbReference type="PANTHER" id="PTHR48051">
    <property type="match status" value="1"/>
</dbReference>
<keyword evidence="1" id="KW-0433">Leucine-rich repeat</keyword>
<evidence type="ECO:0000256" key="3">
    <source>
        <dbReference type="ARBA" id="ARBA00023786"/>
    </source>
</evidence>
<dbReference type="GO" id="GO:0004674">
    <property type="term" value="F:protein serine/threonine kinase activity"/>
    <property type="evidence" value="ECO:0007669"/>
    <property type="project" value="UniProtKB-EC"/>
</dbReference>
<dbReference type="EC" id="2.7.11.1" evidence="6"/>
<keyword evidence="7" id="KW-1185">Reference proteome</keyword>
<keyword evidence="6" id="KW-0808">Transferase</keyword>
<protein>
    <submittedName>
        <fullName evidence="6">LRR repeats and ubiquitin-like domain-containing protein</fullName>
        <ecNumber evidence="6">2.7.11.1</ecNumber>
    </submittedName>
</protein>
<evidence type="ECO:0000313" key="7">
    <source>
        <dbReference type="Proteomes" id="UP000236161"/>
    </source>
</evidence>
<dbReference type="InterPro" id="IPR003591">
    <property type="entry name" value="Leu-rich_rpt_typical-subtyp"/>
</dbReference>
<evidence type="ECO:0000256" key="1">
    <source>
        <dbReference type="ARBA" id="ARBA00022614"/>
    </source>
</evidence>
<dbReference type="SMART" id="SM00364">
    <property type="entry name" value="LRR_BAC"/>
    <property type="match status" value="4"/>
</dbReference>
<dbReference type="InterPro" id="IPR032675">
    <property type="entry name" value="LRR_dom_sf"/>
</dbReference>
<evidence type="ECO:0000313" key="6">
    <source>
        <dbReference type="EMBL" id="PKA56190.1"/>
    </source>
</evidence>
<dbReference type="SMART" id="SM00369">
    <property type="entry name" value="LRR_TYP"/>
    <property type="match status" value="5"/>
</dbReference>
<dbReference type="InterPro" id="IPR029071">
    <property type="entry name" value="Ubiquitin-like_domsf"/>
</dbReference>
<organism evidence="6 7">
    <name type="scientific">Apostasia shenzhenica</name>
    <dbReference type="NCBI Taxonomy" id="1088818"/>
    <lineage>
        <taxon>Eukaryota</taxon>
        <taxon>Viridiplantae</taxon>
        <taxon>Streptophyta</taxon>
        <taxon>Embryophyta</taxon>
        <taxon>Tracheophyta</taxon>
        <taxon>Spermatophyta</taxon>
        <taxon>Magnoliopsida</taxon>
        <taxon>Liliopsida</taxon>
        <taxon>Asparagales</taxon>
        <taxon>Orchidaceae</taxon>
        <taxon>Apostasioideae</taxon>
        <taxon>Apostasia</taxon>
    </lineage>
</organism>
<evidence type="ECO:0000256" key="2">
    <source>
        <dbReference type="ARBA" id="ARBA00022737"/>
    </source>
</evidence>
<dbReference type="EMBL" id="KZ451974">
    <property type="protein sequence ID" value="PKA56190.1"/>
    <property type="molecule type" value="Genomic_DNA"/>
</dbReference>
<dbReference type="GO" id="GO:0005737">
    <property type="term" value="C:cytoplasm"/>
    <property type="evidence" value="ECO:0007669"/>
    <property type="project" value="TreeGrafter"/>
</dbReference>
<dbReference type="PANTHER" id="PTHR48051:SF1">
    <property type="entry name" value="RAS SUPPRESSOR PROTEIN 1"/>
    <property type="match status" value="1"/>
</dbReference>
<dbReference type="SUPFAM" id="SSF52058">
    <property type="entry name" value="L domain-like"/>
    <property type="match status" value="1"/>
</dbReference>
<gene>
    <name evidence="6" type="ORF">AXF42_Ash011119</name>
</gene>
<dbReference type="Proteomes" id="UP000236161">
    <property type="component" value="Unassembled WGS sequence"/>
</dbReference>